<evidence type="ECO:0000256" key="9">
    <source>
        <dbReference type="ARBA" id="ARBA00049563"/>
    </source>
</evidence>
<evidence type="ECO:0000256" key="13">
    <source>
        <dbReference type="RuleBase" id="RU003785"/>
    </source>
</evidence>
<dbReference type="Pfam" id="PF01715">
    <property type="entry name" value="IPPT"/>
    <property type="match status" value="1"/>
</dbReference>
<evidence type="ECO:0000256" key="1">
    <source>
        <dbReference type="ARBA" id="ARBA00001946"/>
    </source>
</evidence>
<organism evidence="14 15">
    <name type="scientific">Candidatus Xianfuyuplasma coldseepsis</name>
    <dbReference type="NCBI Taxonomy" id="2782163"/>
    <lineage>
        <taxon>Bacteria</taxon>
        <taxon>Bacillati</taxon>
        <taxon>Mycoplasmatota</taxon>
        <taxon>Mollicutes</taxon>
        <taxon>Candidatus Izemoplasmatales</taxon>
        <taxon>Candidatus Izemoplasmataceae</taxon>
        <taxon>Candidatus Xianfuyuplasma</taxon>
    </lineage>
</organism>
<comment type="catalytic activity">
    <reaction evidence="9 10 11">
        <text>adenosine(37) in tRNA + dimethylallyl diphosphate = N(6)-dimethylallyladenosine(37) in tRNA + diphosphate</text>
        <dbReference type="Rhea" id="RHEA:26482"/>
        <dbReference type="Rhea" id="RHEA-COMP:10162"/>
        <dbReference type="Rhea" id="RHEA-COMP:10375"/>
        <dbReference type="ChEBI" id="CHEBI:33019"/>
        <dbReference type="ChEBI" id="CHEBI:57623"/>
        <dbReference type="ChEBI" id="CHEBI:74411"/>
        <dbReference type="ChEBI" id="CHEBI:74415"/>
        <dbReference type="EC" id="2.5.1.75"/>
    </reaction>
</comment>
<name>A0A7L7KSD7_9MOLU</name>
<dbReference type="PANTHER" id="PTHR11088:SF60">
    <property type="entry name" value="TRNA DIMETHYLALLYLTRANSFERASE"/>
    <property type="match status" value="1"/>
</dbReference>
<dbReference type="Gene3D" id="1.10.20.140">
    <property type="match status" value="1"/>
</dbReference>
<dbReference type="GO" id="GO:0006400">
    <property type="term" value="P:tRNA modification"/>
    <property type="evidence" value="ECO:0007669"/>
    <property type="project" value="TreeGrafter"/>
</dbReference>
<dbReference type="EMBL" id="CP048914">
    <property type="protein sequence ID" value="QMS85653.1"/>
    <property type="molecule type" value="Genomic_DNA"/>
</dbReference>
<keyword evidence="4 10" id="KW-0808">Transferase</keyword>
<proteinExistence type="inferred from homology"/>
<keyword evidence="7 10" id="KW-0067">ATP-binding</keyword>
<comment type="cofactor">
    <cofactor evidence="1 10">
        <name>Mg(2+)</name>
        <dbReference type="ChEBI" id="CHEBI:18420"/>
    </cofactor>
</comment>
<evidence type="ECO:0000256" key="11">
    <source>
        <dbReference type="RuleBase" id="RU003783"/>
    </source>
</evidence>
<dbReference type="AlphaFoldDB" id="A0A7L7KSD7"/>
<evidence type="ECO:0000256" key="6">
    <source>
        <dbReference type="ARBA" id="ARBA00022741"/>
    </source>
</evidence>
<keyword evidence="15" id="KW-1185">Reference proteome</keyword>
<evidence type="ECO:0000256" key="7">
    <source>
        <dbReference type="ARBA" id="ARBA00022840"/>
    </source>
</evidence>
<dbReference type="RefSeq" id="WP_258877456.1">
    <property type="nucleotide sequence ID" value="NZ_CP048914.1"/>
</dbReference>
<dbReference type="HAMAP" id="MF_00185">
    <property type="entry name" value="IPP_trans"/>
    <property type="match status" value="1"/>
</dbReference>
<dbReference type="NCBIfam" id="TIGR00174">
    <property type="entry name" value="miaA"/>
    <property type="match status" value="1"/>
</dbReference>
<feature type="site" description="Interaction with substrate tRNA" evidence="10">
    <location>
        <position position="98"/>
    </location>
</feature>
<feature type="region of interest" description="Interaction with substrate tRNA" evidence="10">
    <location>
        <begin position="32"/>
        <end position="35"/>
    </location>
</feature>
<comment type="function">
    <text evidence="2 10 12">Catalyzes the transfer of a dimethylallyl group onto the adenine at position 37 in tRNAs that read codons beginning with uridine, leading to the formation of N6-(dimethylallyl)adenosine (i(6)A).</text>
</comment>
<evidence type="ECO:0000313" key="15">
    <source>
        <dbReference type="Proteomes" id="UP000514720"/>
    </source>
</evidence>
<reference evidence="14 15" key="1">
    <citation type="submission" date="2020-02" db="EMBL/GenBank/DDBJ databases">
        <authorList>
            <person name="Zheng R.K."/>
            <person name="Sun C.M."/>
        </authorList>
    </citation>
    <scope>NUCLEOTIDE SEQUENCE [LARGE SCALE GENOMIC DNA]</scope>
    <source>
        <strain evidence="15">zrk13</strain>
    </source>
</reference>
<comment type="subunit">
    <text evidence="10">Monomer.</text>
</comment>
<evidence type="ECO:0000313" key="14">
    <source>
        <dbReference type="EMBL" id="QMS85653.1"/>
    </source>
</evidence>
<evidence type="ECO:0000256" key="10">
    <source>
        <dbReference type="HAMAP-Rule" id="MF_00185"/>
    </source>
</evidence>
<gene>
    <name evidence="10 14" type="primary">miaA</name>
    <name evidence="14" type="ORF">G4Z02_07820</name>
</gene>
<keyword evidence="6 10" id="KW-0547">Nucleotide-binding</keyword>
<dbReference type="GO" id="GO:0052381">
    <property type="term" value="F:tRNA dimethylallyltransferase activity"/>
    <property type="evidence" value="ECO:0007669"/>
    <property type="project" value="UniProtKB-UniRule"/>
</dbReference>
<keyword evidence="8 10" id="KW-0460">Magnesium</keyword>
<comment type="caution">
    <text evidence="10">Lacks conserved residue(s) required for the propagation of feature annotation.</text>
</comment>
<comment type="similarity">
    <text evidence="3 10 13">Belongs to the IPP transferase family.</text>
</comment>
<feature type="site" description="Interaction with substrate tRNA" evidence="10">
    <location>
        <position position="116"/>
    </location>
</feature>
<feature type="binding site" evidence="10">
    <location>
        <begin position="9"/>
        <end position="14"/>
    </location>
    <ligand>
        <name>substrate</name>
    </ligand>
</feature>
<dbReference type="InterPro" id="IPR027417">
    <property type="entry name" value="P-loop_NTPase"/>
</dbReference>
<dbReference type="InterPro" id="IPR039657">
    <property type="entry name" value="Dimethylallyltransferase"/>
</dbReference>
<evidence type="ECO:0000256" key="12">
    <source>
        <dbReference type="RuleBase" id="RU003784"/>
    </source>
</evidence>
<keyword evidence="5 10" id="KW-0819">tRNA processing</keyword>
<dbReference type="KEGG" id="xcl:G4Z02_07820"/>
<dbReference type="Proteomes" id="UP000514720">
    <property type="component" value="Chromosome"/>
</dbReference>
<sequence>MIIAIVGPTGVGKTALSIALAQELHTEIISGDSIQVYRGMDIGSAKITPEEMAGIPHHLLDILDPKEEFSVAVFQSMVRDKITDFQKRELTPLIVGGTGLYIKSVLYDYDFTDAKRDPDLAAQYESCSNEELYAQLEIKDKKATNKIHPNNRKRVIQALIRSDTNKVGDNTNKDVPLYDFIIIGLKLDRQTLYQRINDRVDQMMEMGLEEEMKHLYHKGLSKTAKQAIGYKEWIPYLNGTATKEEVVEAIKQHSRNLAKKQYTFFEHQFPVHWIDVDTQQFDNTIQNALELLRKEGVL</sequence>
<evidence type="ECO:0000256" key="4">
    <source>
        <dbReference type="ARBA" id="ARBA00022679"/>
    </source>
</evidence>
<dbReference type="Gene3D" id="3.40.50.300">
    <property type="entry name" value="P-loop containing nucleotide triphosphate hydrolases"/>
    <property type="match status" value="1"/>
</dbReference>
<evidence type="ECO:0000256" key="2">
    <source>
        <dbReference type="ARBA" id="ARBA00003213"/>
    </source>
</evidence>
<dbReference type="InterPro" id="IPR018022">
    <property type="entry name" value="IPT"/>
</dbReference>
<dbReference type="PANTHER" id="PTHR11088">
    <property type="entry name" value="TRNA DIMETHYLALLYLTRANSFERASE"/>
    <property type="match status" value="1"/>
</dbReference>
<protein>
    <recommendedName>
        <fullName evidence="10">tRNA dimethylallyltransferase</fullName>
        <ecNumber evidence="10">2.5.1.75</ecNumber>
    </recommendedName>
    <alternativeName>
        <fullName evidence="10">Dimethylallyl diphosphate:tRNA dimethylallyltransferase</fullName>
        <shortName evidence="10">DMAPP:tRNA dimethylallyltransferase</shortName>
        <shortName evidence="10">DMATase</shortName>
    </alternativeName>
    <alternativeName>
        <fullName evidence="10">Isopentenyl-diphosphate:tRNA isopentenyltransferase</fullName>
        <shortName evidence="10">IPP transferase</shortName>
        <shortName evidence="10">IPPT</shortName>
        <shortName evidence="10">IPTase</shortName>
    </alternativeName>
</protein>
<evidence type="ECO:0000256" key="8">
    <source>
        <dbReference type="ARBA" id="ARBA00022842"/>
    </source>
</evidence>
<dbReference type="EC" id="2.5.1.75" evidence="10"/>
<evidence type="ECO:0000256" key="3">
    <source>
        <dbReference type="ARBA" id="ARBA00005842"/>
    </source>
</evidence>
<accession>A0A7L7KSD7</accession>
<dbReference type="SUPFAM" id="SSF52540">
    <property type="entry name" value="P-loop containing nucleoside triphosphate hydrolases"/>
    <property type="match status" value="2"/>
</dbReference>
<dbReference type="GO" id="GO:0005524">
    <property type="term" value="F:ATP binding"/>
    <property type="evidence" value="ECO:0007669"/>
    <property type="project" value="UniProtKB-UniRule"/>
</dbReference>
<evidence type="ECO:0000256" key="5">
    <source>
        <dbReference type="ARBA" id="ARBA00022694"/>
    </source>
</evidence>
<feature type="binding site" evidence="10">
    <location>
        <begin position="7"/>
        <end position="14"/>
    </location>
    <ligand>
        <name>ATP</name>
        <dbReference type="ChEBI" id="CHEBI:30616"/>
    </ligand>
</feature>